<dbReference type="GO" id="GO:0003677">
    <property type="term" value="F:DNA binding"/>
    <property type="evidence" value="ECO:0007669"/>
    <property type="project" value="InterPro"/>
</dbReference>
<dbReference type="InterPro" id="IPR045894">
    <property type="entry name" value="At5g08430-like"/>
</dbReference>
<reference evidence="6 7" key="1">
    <citation type="journal article" date="2014" name="PLoS ONE">
        <title>Global Analysis of Gene Expression Profiles in Physic Nut (Jatropha curcas L.) Seedlings Exposed to Salt Stress.</title>
        <authorList>
            <person name="Zhang L."/>
            <person name="Zhang C."/>
            <person name="Wu P."/>
            <person name="Chen Y."/>
            <person name="Li M."/>
            <person name="Jiang H."/>
            <person name="Wu G."/>
        </authorList>
    </citation>
    <scope>NUCLEOTIDE SEQUENCE [LARGE SCALE GENOMIC DNA]</scope>
    <source>
        <strain evidence="7">cv. GZQX0401</strain>
        <tissue evidence="6">Young leaves</tissue>
    </source>
</reference>
<dbReference type="Pfam" id="PF02201">
    <property type="entry name" value="SWIB"/>
    <property type="match status" value="1"/>
</dbReference>
<dbReference type="GO" id="GO:0008270">
    <property type="term" value="F:zinc ion binding"/>
    <property type="evidence" value="ECO:0007669"/>
    <property type="project" value="UniProtKB-KW"/>
</dbReference>
<dbReference type="InterPro" id="IPR036885">
    <property type="entry name" value="SWIB_MDM2_dom_sf"/>
</dbReference>
<evidence type="ECO:0000313" key="6">
    <source>
        <dbReference type="EMBL" id="KDP23084.1"/>
    </source>
</evidence>
<accession>A0A067JU74</accession>
<dbReference type="PROSITE" id="PS51360">
    <property type="entry name" value="PLUS3"/>
    <property type="match status" value="1"/>
</dbReference>
<proteinExistence type="predicted"/>
<keyword evidence="2" id="KW-0863">Zinc-finger</keyword>
<dbReference type="CDD" id="cd10567">
    <property type="entry name" value="SWIB-MDM2_like"/>
    <property type="match status" value="1"/>
</dbReference>
<name>A0A067JU74_JATCU</name>
<dbReference type="InterPro" id="IPR055198">
    <property type="entry name" value="NSD_PHD"/>
</dbReference>
<dbReference type="PANTHER" id="PTHR46851">
    <property type="entry name" value="OS01G0884500 PROTEIN"/>
    <property type="match status" value="1"/>
</dbReference>
<dbReference type="InterPro" id="IPR013083">
    <property type="entry name" value="Znf_RING/FYVE/PHD"/>
</dbReference>
<dbReference type="Gene3D" id="3.90.70.200">
    <property type="entry name" value="Plus-3 domain"/>
    <property type="match status" value="1"/>
</dbReference>
<dbReference type="SMART" id="SM00249">
    <property type="entry name" value="PHD"/>
    <property type="match status" value="1"/>
</dbReference>
<evidence type="ECO:0000256" key="2">
    <source>
        <dbReference type="ARBA" id="ARBA00022771"/>
    </source>
</evidence>
<keyword evidence="3" id="KW-0862">Zinc</keyword>
<evidence type="ECO:0000256" key="1">
    <source>
        <dbReference type="ARBA" id="ARBA00022723"/>
    </source>
</evidence>
<keyword evidence="1" id="KW-0479">Metal-binding</keyword>
<organism evidence="6 7">
    <name type="scientific">Jatropha curcas</name>
    <name type="common">Barbados nut</name>
    <dbReference type="NCBI Taxonomy" id="180498"/>
    <lineage>
        <taxon>Eukaryota</taxon>
        <taxon>Viridiplantae</taxon>
        <taxon>Streptophyta</taxon>
        <taxon>Embryophyta</taxon>
        <taxon>Tracheophyta</taxon>
        <taxon>Spermatophyta</taxon>
        <taxon>Magnoliopsida</taxon>
        <taxon>eudicotyledons</taxon>
        <taxon>Gunneridae</taxon>
        <taxon>Pentapetalae</taxon>
        <taxon>rosids</taxon>
        <taxon>fabids</taxon>
        <taxon>Malpighiales</taxon>
        <taxon>Euphorbiaceae</taxon>
        <taxon>Crotonoideae</taxon>
        <taxon>Jatropheae</taxon>
        <taxon>Jatropha</taxon>
    </lineage>
</organism>
<dbReference type="SUPFAM" id="SSF159042">
    <property type="entry name" value="Plus3-like"/>
    <property type="match status" value="1"/>
</dbReference>
<evidence type="ECO:0000259" key="5">
    <source>
        <dbReference type="PROSITE" id="PS51925"/>
    </source>
</evidence>
<evidence type="ECO:0000259" key="4">
    <source>
        <dbReference type="PROSITE" id="PS51360"/>
    </source>
</evidence>
<dbReference type="Pfam" id="PF22908">
    <property type="entry name" value="PHD_NSD"/>
    <property type="match status" value="1"/>
</dbReference>
<evidence type="ECO:0000256" key="3">
    <source>
        <dbReference type="ARBA" id="ARBA00022833"/>
    </source>
</evidence>
<dbReference type="InterPro" id="IPR011011">
    <property type="entry name" value="Znf_FYVE_PHD"/>
</dbReference>
<dbReference type="SUPFAM" id="SSF47592">
    <property type="entry name" value="SWIB/MDM2 domain"/>
    <property type="match status" value="1"/>
</dbReference>
<protein>
    <submittedName>
        <fullName evidence="6">Uncharacterized protein</fullName>
    </submittedName>
</protein>
<keyword evidence="7" id="KW-1185">Reference proteome</keyword>
<gene>
    <name evidence="6" type="ORF">JCGZ_01655</name>
</gene>
<dbReference type="PROSITE" id="PS51925">
    <property type="entry name" value="SWIB_MDM2"/>
    <property type="match status" value="1"/>
</dbReference>
<dbReference type="AlphaFoldDB" id="A0A067JU74"/>
<feature type="domain" description="Plus3" evidence="4">
    <location>
        <begin position="430"/>
        <end position="559"/>
    </location>
</feature>
<feature type="domain" description="DM2" evidence="5">
    <location>
        <begin position="290"/>
        <end position="373"/>
    </location>
</feature>
<dbReference type="SUPFAM" id="SSF57903">
    <property type="entry name" value="FYVE/PHD zinc finger"/>
    <property type="match status" value="1"/>
</dbReference>
<dbReference type="Pfam" id="PF03126">
    <property type="entry name" value="Plus-3"/>
    <property type="match status" value="1"/>
</dbReference>
<dbReference type="EMBL" id="KK915283">
    <property type="protein sequence ID" value="KDP23084.1"/>
    <property type="molecule type" value="Genomic_DNA"/>
</dbReference>
<dbReference type="Proteomes" id="UP000027138">
    <property type="component" value="Unassembled WGS sequence"/>
</dbReference>
<dbReference type="STRING" id="180498.A0A067JU74"/>
<dbReference type="Gene3D" id="3.30.40.10">
    <property type="entry name" value="Zinc/RING finger domain, C3HC4 (zinc finger)"/>
    <property type="match status" value="1"/>
</dbReference>
<dbReference type="Gene3D" id="1.10.245.10">
    <property type="entry name" value="SWIB/MDM2 domain"/>
    <property type="match status" value="1"/>
</dbReference>
<dbReference type="InterPro" id="IPR001965">
    <property type="entry name" value="Znf_PHD"/>
</dbReference>
<dbReference type="OrthoDB" id="1870062at2759"/>
<dbReference type="SMART" id="SM00719">
    <property type="entry name" value="Plus3"/>
    <property type="match status" value="1"/>
</dbReference>
<dbReference type="CDD" id="cd15568">
    <property type="entry name" value="PHD5_NSD"/>
    <property type="match status" value="1"/>
</dbReference>
<sequence>MAYKSQNCDRIKSVSKIGRNYRAIFGIRSFRWPRKGKKKETFIHQECLMSCNINKPKRSASSQQSAVSDSTWIFCIFAMKGGKKKRHIVKERDSEDWCFVCKDGGDLILCDNPDCLKVYHPRCVGKDDSFTETGERWTCDRHSCLICHKSPKFYCYCCPNAVCGHCTGAAEFAPVRGKKGLCTECLELVLFVEEKEDLNADGGKIDLRDRNTYECLFLEYWDIIKEDEGLSLDDVYSADARLKKGQSSKYSFKSNTFGKGKKDIVLINSDSDLGDAEEFGTTGKGKGSKALEFMGWGSEPLIEFLRYLGKDTTKELSQYDVHSIICEYIKEKGLLDPSKRKRILCDDKLYSVFRRKSMNKNKLYNLLEVHFVENLVSSDEDEKWDEVESFSREKNEKTLQIHKKQRTESSGKKFKEMEADPRVQESCFASIISDNIKLVYLRRSLVEELLKDPESFGSKVVGSFVRVKNDPRDCMQRNSHQLLQVTGIKHTSKTDKTNSEIVLRLSTIPKDVQVSMLSDFDFSEEEIDDLRQIVEMGLLKKPTAMELEQKAKCLHEHITKDACDEILVE</sequence>
<evidence type="ECO:0000313" key="7">
    <source>
        <dbReference type="Proteomes" id="UP000027138"/>
    </source>
</evidence>
<dbReference type="PANTHER" id="PTHR46851:SF22">
    <property type="entry name" value="ZINC ION BINDING _ DNA BINDING PROTEIN"/>
    <property type="match status" value="1"/>
</dbReference>
<dbReference type="InterPro" id="IPR003121">
    <property type="entry name" value="SWIB_MDM2_domain"/>
</dbReference>
<dbReference type="InterPro" id="IPR036128">
    <property type="entry name" value="Plus3-like_sf"/>
</dbReference>
<dbReference type="InterPro" id="IPR004343">
    <property type="entry name" value="Plus-3_dom"/>
</dbReference>